<evidence type="ECO:0000256" key="4">
    <source>
        <dbReference type="ARBA" id="ARBA00022980"/>
    </source>
</evidence>
<dbReference type="NCBIfam" id="TIGR00165">
    <property type="entry name" value="S18"/>
    <property type="match status" value="1"/>
</dbReference>
<dbReference type="GeneID" id="74986385"/>
<comment type="function">
    <text evidence="7">Binds as a heterodimer with protein bS6 to the central domain of the 16S rRNA, where it helps stabilize the platform of the 30S subunit.</text>
</comment>
<dbReference type="OrthoDB" id="9812008at2"/>
<dbReference type="GO" id="GO:0022627">
    <property type="term" value="C:cytosolic small ribosomal subunit"/>
    <property type="evidence" value="ECO:0007669"/>
    <property type="project" value="TreeGrafter"/>
</dbReference>
<evidence type="ECO:0000256" key="1">
    <source>
        <dbReference type="ARBA" id="ARBA00005589"/>
    </source>
</evidence>
<evidence type="ECO:0000256" key="6">
    <source>
        <dbReference type="ARBA" id="ARBA00035141"/>
    </source>
</evidence>
<evidence type="ECO:0000256" key="7">
    <source>
        <dbReference type="HAMAP-Rule" id="MF_00270"/>
    </source>
</evidence>
<dbReference type="InterPro" id="IPR036870">
    <property type="entry name" value="Ribosomal_bS18_sf"/>
</dbReference>
<dbReference type="HAMAP" id="MF_00270">
    <property type="entry name" value="Ribosomal_bS18"/>
    <property type="match status" value="1"/>
</dbReference>
<dbReference type="GO" id="GO:0070181">
    <property type="term" value="F:small ribosomal subunit rRNA binding"/>
    <property type="evidence" value="ECO:0007669"/>
    <property type="project" value="TreeGrafter"/>
</dbReference>
<evidence type="ECO:0000256" key="3">
    <source>
        <dbReference type="ARBA" id="ARBA00022884"/>
    </source>
</evidence>
<dbReference type="PROSITE" id="PS00057">
    <property type="entry name" value="RIBOSOMAL_S18"/>
    <property type="match status" value="1"/>
</dbReference>
<comment type="caution">
    <text evidence="10">The sequence shown here is derived from an EMBL/GenBank/DDBJ whole genome shotgun (WGS) entry which is preliminary data.</text>
</comment>
<reference evidence="11 12" key="1">
    <citation type="submission" date="2018-08" db="EMBL/GenBank/DDBJ databases">
        <title>A genome reference for cultivated species of the human gut microbiota.</title>
        <authorList>
            <person name="Zou Y."/>
            <person name="Xue W."/>
            <person name="Luo G."/>
        </authorList>
    </citation>
    <scope>NUCLEOTIDE SEQUENCE [LARGE SCALE GENOMIC DNA]</scope>
    <source>
        <strain evidence="9 11">AF45-17</strain>
        <strain evidence="10 12">AM28-39</strain>
    </source>
</reference>
<evidence type="ECO:0000313" key="9">
    <source>
        <dbReference type="EMBL" id="RGB75577.1"/>
    </source>
</evidence>
<dbReference type="PANTHER" id="PTHR13479:SF40">
    <property type="entry name" value="SMALL RIBOSOMAL SUBUNIT PROTEIN BS18M"/>
    <property type="match status" value="1"/>
</dbReference>
<keyword evidence="4 7" id="KW-0689">Ribosomal protein</keyword>
<name>A0A3E2XKR8_9FIRM</name>
<dbReference type="InterPro" id="IPR001648">
    <property type="entry name" value="Ribosomal_bS18"/>
</dbReference>
<dbReference type="EMBL" id="QVFD01000009">
    <property type="protein sequence ID" value="RGC46297.1"/>
    <property type="molecule type" value="Genomic_DNA"/>
</dbReference>
<dbReference type="PRINTS" id="PR00974">
    <property type="entry name" value="RIBOSOMALS18"/>
</dbReference>
<dbReference type="AlphaFoldDB" id="A0A3E2XKR8"/>
<dbReference type="PANTHER" id="PTHR13479">
    <property type="entry name" value="30S RIBOSOMAL PROTEIN S18"/>
    <property type="match status" value="1"/>
</dbReference>
<dbReference type="EMBL" id="QVEP01000045">
    <property type="protein sequence ID" value="RGB75577.1"/>
    <property type="molecule type" value="Genomic_DNA"/>
</dbReference>
<evidence type="ECO:0000256" key="8">
    <source>
        <dbReference type="RuleBase" id="RU003910"/>
    </source>
</evidence>
<evidence type="ECO:0000313" key="11">
    <source>
        <dbReference type="Proteomes" id="UP000260773"/>
    </source>
</evidence>
<keyword evidence="12" id="KW-1185">Reference proteome</keyword>
<gene>
    <name evidence="7 10" type="primary">rpsR</name>
    <name evidence="9" type="ORF">DW070_13915</name>
    <name evidence="10" type="ORF">DW747_10415</name>
</gene>
<evidence type="ECO:0000313" key="10">
    <source>
        <dbReference type="EMBL" id="RGC46297.1"/>
    </source>
</evidence>
<dbReference type="Gene3D" id="4.10.640.10">
    <property type="entry name" value="Ribosomal protein S18"/>
    <property type="match status" value="1"/>
</dbReference>
<comment type="similarity">
    <text evidence="1 7 8">Belongs to the bacterial ribosomal protein bS18 family.</text>
</comment>
<keyword evidence="5 7" id="KW-0687">Ribonucleoprotein</keyword>
<dbReference type="Proteomes" id="UP000261231">
    <property type="component" value="Unassembled WGS sequence"/>
</dbReference>
<protein>
    <recommendedName>
        <fullName evidence="6 7">Small ribosomal subunit protein bS18</fullName>
    </recommendedName>
</protein>
<dbReference type="GO" id="GO:0006412">
    <property type="term" value="P:translation"/>
    <property type="evidence" value="ECO:0007669"/>
    <property type="project" value="UniProtKB-UniRule"/>
</dbReference>
<sequence>MPYNKEEGRGTQMKRRPMRRRKKVCVYCVDKNAVIDYKDTNKLKRYISERGKILPRRITGNCAKHQRKLTTAIKRARHIALMPYITD</sequence>
<dbReference type="RefSeq" id="WP_015513840.1">
    <property type="nucleotide sequence ID" value="NZ_JAAXCM010000021.1"/>
</dbReference>
<dbReference type="Proteomes" id="UP000260773">
    <property type="component" value="Unassembled WGS sequence"/>
</dbReference>
<accession>A0A3E2XKR8</accession>
<proteinExistence type="inferred from homology"/>
<dbReference type="InterPro" id="IPR018275">
    <property type="entry name" value="Ribosomal_bS18_CS"/>
</dbReference>
<comment type="subunit">
    <text evidence="7">Part of the 30S ribosomal subunit. Forms a tight heterodimer with protein bS6.</text>
</comment>
<keyword evidence="3 7" id="KW-0694">RNA-binding</keyword>
<dbReference type="GO" id="GO:0003735">
    <property type="term" value="F:structural constituent of ribosome"/>
    <property type="evidence" value="ECO:0007669"/>
    <property type="project" value="InterPro"/>
</dbReference>
<evidence type="ECO:0000256" key="2">
    <source>
        <dbReference type="ARBA" id="ARBA00022730"/>
    </source>
</evidence>
<evidence type="ECO:0000313" key="12">
    <source>
        <dbReference type="Proteomes" id="UP000261231"/>
    </source>
</evidence>
<dbReference type="FunFam" id="4.10.640.10:FF:000004">
    <property type="entry name" value="30S ribosomal protein S18"/>
    <property type="match status" value="1"/>
</dbReference>
<dbReference type="Pfam" id="PF01084">
    <property type="entry name" value="Ribosomal_S18"/>
    <property type="match status" value="1"/>
</dbReference>
<keyword evidence="2 7" id="KW-0699">rRNA-binding</keyword>
<dbReference type="SUPFAM" id="SSF46911">
    <property type="entry name" value="Ribosomal protein S18"/>
    <property type="match status" value="1"/>
</dbReference>
<organism evidence="10 12">
    <name type="scientific">Coprococcus catus</name>
    <dbReference type="NCBI Taxonomy" id="116085"/>
    <lineage>
        <taxon>Bacteria</taxon>
        <taxon>Bacillati</taxon>
        <taxon>Bacillota</taxon>
        <taxon>Clostridia</taxon>
        <taxon>Lachnospirales</taxon>
        <taxon>Lachnospiraceae</taxon>
        <taxon>Coprococcus</taxon>
    </lineage>
</organism>
<evidence type="ECO:0000256" key="5">
    <source>
        <dbReference type="ARBA" id="ARBA00023274"/>
    </source>
</evidence>